<evidence type="ECO:0000313" key="3">
    <source>
        <dbReference type="Proteomes" id="UP000031950"/>
    </source>
</evidence>
<evidence type="ECO:0000313" key="2">
    <source>
        <dbReference type="EMBL" id="KIL47278.1"/>
    </source>
</evidence>
<sequence length="174" mass="20127">MKKHLFILFVIFTSAVLAACNTTIEQEREKTLTEVEDIFLDEAERPNTELDDLEVHLPYTAEVAETSDHNAVIEKSNETYVLFHHLNEEAGNDVIYTMTEAAEAEWLVNETFEEKDRFGYVLLRQIDEENYELTTGMDYTKLTTVTSLEDISSNAKWMMDTVRSADWTDDNPEE</sequence>
<feature type="chain" id="PRO_5002173222" description="Lipoprotein" evidence="1">
    <location>
        <begin position="19"/>
        <end position="174"/>
    </location>
</feature>
<dbReference type="RefSeq" id="WP_041122942.1">
    <property type="nucleotide sequence ID" value="NZ_JXRQ01000022.1"/>
</dbReference>
<reference evidence="2 3" key="1">
    <citation type="submission" date="2015-01" db="EMBL/GenBank/DDBJ databases">
        <title>Genome sequence of Jeotgalibacillus alimentarius.</title>
        <authorList>
            <person name="Goh K.M."/>
            <person name="Chan K.-G."/>
            <person name="Yaakop A.S."/>
            <person name="Ee R."/>
            <person name="Gan H.M."/>
            <person name="Chan C.S."/>
        </authorList>
    </citation>
    <scope>NUCLEOTIDE SEQUENCE [LARGE SCALE GENOMIC DNA]</scope>
    <source>
        <strain evidence="2 3">YKJ-13</strain>
    </source>
</reference>
<organism evidence="2 3">
    <name type="scientific">Jeotgalibacillus alimentarius</name>
    <dbReference type="NCBI Taxonomy" id="135826"/>
    <lineage>
        <taxon>Bacteria</taxon>
        <taxon>Bacillati</taxon>
        <taxon>Bacillota</taxon>
        <taxon>Bacilli</taxon>
        <taxon>Bacillales</taxon>
        <taxon>Caryophanaceae</taxon>
        <taxon>Jeotgalibacillus</taxon>
    </lineage>
</organism>
<keyword evidence="1" id="KW-0732">Signal</keyword>
<evidence type="ECO:0000256" key="1">
    <source>
        <dbReference type="SAM" id="SignalP"/>
    </source>
</evidence>
<dbReference type="Proteomes" id="UP000031950">
    <property type="component" value="Unassembled WGS sequence"/>
</dbReference>
<dbReference type="PATRIC" id="fig|135826.4.peg.2375"/>
<evidence type="ECO:0008006" key="4">
    <source>
        <dbReference type="Google" id="ProtNLM"/>
    </source>
</evidence>
<dbReference type="EMBL" id="JXRQ01000022">
    <property type="protein sequence ID" value="KIL47278.1"/>
    <property type="molecule type" value="Genomic_DNA"/>
</dbReference>
<dbReference type="AlphaFoldDB" id="A0A0C2VTE8"/>
<comment type="caution">
    <text evidence="2">The sequence shown here is derived from an EMBL/GenBank/DDBJ whole genome shotgun (WGS) entry which is preliminary data.</text>
</comment>
<name>A0A0C2VTE8_9BACL</name>
<keyword evidence="3" id="KW-1185">Reference proteome</keyword>
<gene>
    <name evidence="2" type="ORF">KP77_23830</name>
</gene>
<proteinExistence type="predicted"/>
<feature type="signal peptide" evidence="1">
    <location>
        <begin position="1"/>
        <end position="18"/>
    </location>
</feature>
<dbReference type="PROSITE" id="PS51257">
    <property type="entry name" value="PROKAR_LIPOPROTEIN"/>
    <property type="match status" value="1"/>
</dbReference>
<dbReference type="STRING" id="135826.KP77_23830"/>
<accession>A0A0C2VTE8</accession>
<protein>
    <recommendedName>
        <fullName evidence="4">Lipoprotein</fullName>
    </recommendedName>
</protein>
<dbReference type="OrthoDB" id="2450230at2"/>